<protein>
    <submittedName>
        <fullName evidence="3">Solute-binding protein</fullName>
    </submittedName>
</protein>
<dbReference type="Proteomes" id="UP000250079">
    <property type="component" value="Chromosome"/>
</dbReference>
<dbReference type="RefSeq" id="WP_088918656.1">
    <property type="nucleotide sequence ID" value="NZ_CP018632.1"/>
</dbReference>
<dbReference type="EMBL" id="CP018632">
    <property type="protein sequence ID" value="ASJ73469.1"/>
    <property type="molecule type" value="Genomic_DNA"/>
</dbReference>
<dbReference type="PANTHER" id="PTHR33376">
    <property type="match status" value="1"/>
</dbReference>
<dbReference type="InterPro" id="IPR018389">
    <property type="entry name" value="DctP_fam"/>
</dbReference>
<dbReference type="AlphaFoldDB" id="A0A2Z2NQG3"/>
<dbReference type="InterPro" id="IPR038404">
    <property type="entry name" value="TRAP_DctP_sf"/>
</dbReference>
<keyword evidence="1 2" id="KW-0732">Signal</keyword>
<accession>A0A2Z2NQG3</accession>
<dbReference type="Gene3D" id="3.40.190.170">
    <property type="entry name" value="Bacterial extracellular solute-binding protein, family 7"/>
    <property type="match status" value="1"/>
</dbReference>
<evidence type="ECO:0000313" key="4">
    <source>
        <dbReference type="Proteomes" id="UP000250079"/>
    </source>
</evidence>
<feature type="signal peptide" evidence="2">
    <location>
        <begin position="1"/>
        <end position="23"/>
    </location>
</feature>
<dbReference type="Pfam" id="PF03480">
    <property type="entry name" value="DctP"/>
    <property type="match status" value="1"/>
</dbReference>
<dbReference type="GO" id="GO:0055085">
    <property type="term" value="P:transmembrane transport"/>
    <property type="evidence" value="ECO:0007669"/>
    <property type="project" value="InterPro"/>
</dbReference>
<evidence type="ECO:0000256" key="2">
    <source>
        <dbReference type="SAM" id="SignalP"/>
    </source>
</evidence>
<dbReference type="KEGG" id="gai:IMCC3135_16935"/>
<gene>
    <name evidence="3" type="ORF">IMCC3135_16935</name>
</gene>
<dbReference type="PANTHER" id="PTHR33376:SF15">
    <property type="entry name" value="BLL6794 PROTEIN"/>
    <property type="match status" value="1"/>
</dbReference>
<feature type="chain" id="PRO_5016276859" evidence="2">
    <location>
        <begin position="24"/>
        <end position="374"/>
    </location>
</feature>
<dbReference type="NCBIfam" id="NF037995">
    <property type="entry name" value="TRAP_S1"/>
    <property type="match status" value="1"/>
</dbReference>
<reference evidence="3 4" key="1">
    <citation type="submission" date="2016-12" db="EMBL/GenBank/DDBJ databases">
        <authorList>
            <person name="Song W.-J."/>
            <person name="Kurnit D.M."/>
        </authorList>
    </citation>
    <scope>NUCLEOTIDE SEQUENCE [LARGE SCALE GENOMIC DNA]</scope>
    <source>
        <strain evidence="3 4">IMCC3135</strain>
    </source>
</reference>
<organism evidence="3 4">
    <name type="scientific">Granulosicoccus antarcticus IMCC3135</name>
    <dbReference type="NCBI Taxonomy" id="1192854"/>
    <lineage>
        <taxon>Bacteria</taxon>
        <taxon>Pseudomonadati</taxon>
        <taxon>Pseudomonadota</taxon>
        <taxon>Gammaproteobacteria</taxon>
        <taxon>Chromatiales</taxon>
        <taxon>Granulosicoccaceae</taxon>
        <taxon>Granulosicoccus</taxon>
    </lineage>
</organism>
<sequence>MKRNTIIMGAAIVLAGLSAPAFAENFAASTWLPQQASVPTGYVTFAERVAEATNGDINFEIFVGGALLPPRETLQGVGRGVAMMGQITAVYTPADLPLNNVVNDLGFLTLSDAVGSLAATDVRFNNADLQSEWSDHNIIYSGSFSTPTYYIQCTSPIRTLADAAGKNIRATVGAQVDFLTSIGAVPVSVPGSDVYSGLERGSIDCTLLASDALLSLKTIEVVTHVTELPLGVFLGGATWGFNKDFWADQTPENRRILLDQTAIALVENIIFTTNLLAKANAAAVDKGLEIIAPDAGLQDALTAFNATFLADLPASEMEKRSIADPSDMVNEYVAAQEKWTALLADVDLTDHAALLKLVNAEIFSKLDENTYGLN</sequence>
<dbReference type="OrthoDB" id="9769667at2"/>
<evidence type="ECO:0000256" key="1">
    <source>
        <dbReference type="ARBA" id="ARBA00022729"/>
    </source>
</evidence>
<keyword evidence="4" id="KW-1185">Reference proteome</keyword>
<evidence type="ECO:0000313" key="3">
    <source>
        <dbReference type="EMBL" id="ASJ73469.1"/>
    </source>
</evidence>
<name>A0A2Z2NQG3_9GAMM</name>
<proteinExistence type="predicted"/>
<dbReference type="CDD" id="cd13666">
    <property type="entry name" value="PBP2_TRAP_DctP_like_1"/>
    <property type="match status" value="1"/>
</dbReference>